<dbReference type="PROSITE" id="PS00211">
    <property type="entry name" value="ABC_TRANSPORTER_1"/>
    <property type="match status" value="1"/>
</dbReference>
<reference evidence="8 9" key="1">
    <citation type="submission" date="2019-09" db="EMBL/GenBank/DDBJ databases">
        <title>Actinomadura physcomitrii sp. nov., a novel actinomycete isolated from moss [Physcomitrium sphaericum (Ludw) Fuernr].</title>
        <authorList>
            <person name="Liu C."/>
            <person name="Zhuang X."/>
        </authorList>
    </citation>
    <scope>NUCLEOTIDE SEQUENCE [LARGE SCALE GENOMIC DNA]</scope>
    <source>
        <strain evidence="8 9">CYP1-1B</strain>
    </source>
</reference>
<dbReference type="Proteomes" id="UP000483004">
    <property type="component" value="Unassembled WGS sequence"/>
</dbReference>
<keyword evidence="9" id="KW-1185">Reference proteome</keyword>
<dbReference type="InterPro" id="IPR003439">
    <property type="entry name" value="ABC_transporter-like_ATP-bd"/>
</dbReference>
<evidence type="ECO:0000256" key="4">
    <source>
        <dbReference type="ARBA" id="ARBA00022840"/>
    </source>
</evidence>
<proteinExistence type="inferred from homology"/>
<dbReference type="SMART" id="SM00382">
    <property type="entry name" value="AAA"/>
    <property type="match status" value="1"/>
</dbReference>
<dbReference type="EMBL" id="WBMR01000025">
    <property type="protein sequence ID" value="KAB2383535.1"/>
    <property type="molecule type" value="Genomic_DNA"/>
</dbReference>
<dbReference type="PANTHER" id="PTHR43117:SF4">
    <property type="entry name" value="OSMOPROTECTANT IMPORT ATP-BINDING PROTEIN OSMV"/>
    <property type="match status" value="1"/>
</dbReference>
<dbReference type="OrthoDB" id="7838608at2"/>
<dbReference type="GO" id="GO:0015418">
    <property type="term" value="F:ABC-type quaternary ammonium compound transporting activity"/>
    <property type="evidence" value="ECO:0007669"/>
    <property type="project" value="UniProtKB-EC"/>
</dbReference>
<name>A0A6L3VW08_9ACTN</name>
<dbReference type="AlphaFoldDB" id="A0A6L3VW08"/>
<feature type="domain" description="ABC transporter" evidence="7">
    <location>
        <begin position="2"/>
        <end position="237"/>
    </location>
</feature>
<dbReference type="SUPFAM" id="SSF52540">
    <property type="entry name" value="P-loop containing nucleoside triphosphate hydrolases"/>
    <property type="match status" value="1"/>
</dbReference>
<evidence type="ECO:0000313" key="8">
    <source>
        <dbReference type="EMBL" id="KAB2383535.1"/>
    </source>
</evidence>
<dbReference type="GO" id="GO:0016887">
    <property type="term" value="F:ATP hydrolysis activity"/>
    <property type="evidence" value="ECO:0007669"/>
    <property type="project" value="InterPro"/>
</dbReference>
<evidence type="ECO:0000256" key="3">
    <source>
        <dbReference type="ARBA" id="ARBA00022741"/>
    </source>
</evidence>
<protein>
    <recommendedName>
        <fullName evidence="5">ABC-type quaternary amine transporter</fullName>
        <ecNumber evidence="5">7.6.2.9</ecNumber>
    </recommendedName>
</protein>
<comment type="similarity">
    <text evidence="1">Belongs to the ABC transporter superfamily.</text>
</comment>
<dbReference type="InterPro" id="IPR027417">
    <property type="entry name" value="P-loop_NTPase"/>
</dbReference>
<comment type="caution">
    <text evidence="8">The sequence shown here is derived from an EMBL/GenBank/DDBJ whole genome shotgun (WGS) entry which is preliminary data.</text>
</comment>
<keyword evidence="4 8" id="KW-0067">ATP-binding</keyword>
<dbReference type="GO" id="GO:0005524">
    <property type="term" value="F:ATP binding"/>
    <property type="evidence" value="ECO:0007669"/>
    <property type="project" value="UniProtKB-KW"/>
</dbReference>
<evidence type="ECO:0000256" key="1">
    <source>
        <dbReference type="ARBA" id="ARBA00005417"/>
    </source>
</evidence>
<dbReference type="PROSITE" id="PS50893">
    <property type="entry name" value="ABC_TRANSPORTER_2"/>
    <property type="match status" value="1"/>
</dbReference>
<dbReference type="InterPro" id="IPR017871">
    <property type="entry name" value="ABC_transporter-like_CS"/>
</dbReference>
<feature type="compositionally biased region" description="Low complexity" evidence="6">
    <location>
        <begin position="363"/>
        <end position="373"/>
    </location>
</feature>
<evidence type="ECO:0000256" key="2">
    <source>
        <dbReference type="ARBA" id="ARBA00022448"/>
    </source>
</evidence>
<keyword evidence="2" id="KW-0813">Transport</keyword>
<dbReference type="FunFam" id="3.40.50.300:FF:000425">
    <property type="entry name" value="Probable ABC transporter, ATP-binding subunit"/>
    <property type="match status" value="1"/>
</dbReference>
<sequence>MITFEGVTKRYPDGTVALDDVSLECPTGRITVFVGTSGGGKTTALRTINRMVEPTAGRVLIDGGDVRERRPAELRRGIGYVIQHAGLFPHRTIEDNIATVPYLLRWNKKKARAAAHELMERVGLDPSMARRYPFQLSGGQQQRVGVARALAADPPIMLMDEPFSAVDPVVRAELQDEFLRLQAELHKTIVFVTHDIDEAIKLGDRVAVFQTGGRLVQVDAPEDLLAHPADEFVAGFIGQNRGIRTLGFAETGGLRLSDDAVFAGSADAADAAGLDWVLVVDADRRPLGWARPADETGPLAEARLVPVGATFRAGADSVRVALDAAVLSPAGLAVGVDETGAVVGTAGGADLLAVPTHGLAGRAAADSAAAEPADTPERADAPVKGGAGD</sequence>
<feature type="region of interest" description="Disordered" evidence="6">
    <location>
        <begin position="363"/>
        <end position="389"/>
    </location>
</feature>
<dbReference type="PANTHER" id="PTHR43117">
    <property type="entry name" value="OSMOPROTECTANT IMPORT ATP-BINDING PROTEIN OSMV"/>
    <property type="match status" value="1"/>
</dbReference>
<evidence type="ECO:0000256" key="6">
    <source>
        <dbReference type="SAM" id="MobiDB-lite"/>
    </source>
</evidence>
<dbReference type="Pfam" id="PF00005">
    <property type="entry name" value="ABC_tran"/>
    <property type="match status" value="1"/>
</dbReference>
<organism evidence="8 9">
    <name type="scientific">Actinomadura montaniterrae</name>
    <dbReference type="NCBI Taxonomy" id="1803903"/>
    <lineage>
        <taxon>Bacteria</taxon>
        <taxon>Bacillati</taxon>
        <taxon>Actinomycetota</taxon>
        <taxon>Actinomycetes</taxon>
        <taxon>Streptosporangiales</taxon>
        <taxon>Thermomonosporaceae</taxon>
        <taxon>Actinomadura</taxon>
    </lineage>
</organism>
<dbReference type="EC" id="7.6.2.9" evidence="5"/>
<accession>A0A6L3VW08</accession>
<dbReference type="InterPro" id="IPR003593">
    <property type="entry name" value="AAA+_ATPase"/>
</dbReference>
<gene>
    <name evidence="8" type="ORF">F9B16_12150</name>
</gene>
<dbReference type="Gene3D" id="3.40.50.300">
    <property type="entry name" value="P-loop containing nucleotide triphosphate hydrolases"/>
    <property type="match status" value="1"/>
</dbReference>
<dbReference type="RefSeq" id="WP_151540127.1">
    <property type="nucleotide sequence ID" value="NZ_WBMR01000025.1"/>
</dbReference>
<evidence type="ECO:0000256" key="5">
    <source>
        <dbReference type="ARBA" id="ARBA00066388"/>
    </source>
</evidence>
<keyword evidence="3" id="KW-0547">Nucleotide-binding</keyword>
<evidence type="ECO:0000313" key="9">
    <source>
        <dbReference type="Proteomes" id="UP000483004"/>
    </source>
</evidence>
<evidence type="ECO:0000259" key="7">
    <source>
        <dbReference type="PROSITE" id="PS50893"/>
    </source>
</evidence>